<dbReference type="PANTHER" id="PTHR15316">
    <property type="entry name" value="SPLICEOSOME ASSOCIATED PROTEIN 114/SWAP SPLICING FACTOR-RELATED"/>
    <property type="match status" value="1"/>
</dbReference>
<organism evidence="4 5">
    <name type="scientific">Brassica carinata</name>
    <name type="common">Ethiopian mustard</name>
    <name type="synonym">Abyssinian cabbage</name>
    <dbReference type="NCBI Taxonomy" id="52824"/>
    <lineage>
        <taxon>Eukaryota</taxon>
        <taxon>Viridiplantae</taxon>
        <taxon>Streptophyta</taxon>
        <taxon>Embryophyta</taxon>
        <taxon>Tracheophyta</taxon>
        <taxon>Spermatophyta</taxon>
        <taxon>Magnoliopsida</taxon>
        <taxon>eudicotyledons</taxon>
        <taxon>Gunneridae</taxon>
        <taxon>Pentapetalae</taxon>
        <taxon>rosids</taxon>
        <taxon>malvids</taxon>
        <taxon>Brassicales</taxon>
        <taxon>Brassicaceae</taxon>
        <taxon>Brassiceae</taxon>
        <taxon>Brassica</taxon>
    </lineage>
</organism>
<keyword evidence="1" id="KW-0507">mRNA processing</keyword>
<feature type="transmembrane region" description="Helical" evidence="2">
    <location>
        <begin position="174"/>
        <end position="194"/>
    </location>
</feature>
<protein>
    <recommendedName>
        <fullName evidence="3">SURP motif domain-containing protein</fullName>
    </recommendedName>
</protein>
<dbReference type="GO" id="GO:0000381">
    <property type="term" value="P:regulation of alternative mRNA splicing, via spliceosome"/>
    <property type="evidence" value="ECO:0007669"/>
    <property type="project" value="TreeGrafter"/>
</dbReference>
<evidence type="ECO:0000259" key="3">
    <source>
        <dbReference type="PROSITE" id="PS50128"/>
    </source>
</evidence>
<accession>A0A8X7WIS4</accession>
<sequence>MFGATLIVPPPYVRLIIEKTAKFVCKHGLEIESRIIATNIKNARFMFLSSSDPYHAFYKHKISEYQAQNQHGVEANDDAATCAQPNPLSHLMTTSEEDYTVILPEGITDEELDNVNFTVRVVARKGKSFLVELTIGEINNYPQSFSKNLIHSLFDCFDALVDTSTAIIVKIGCFILFSFFLLCLSVTLGVILLFKM</sequence>
<dbReference type="PANTHER" id="PTHR15316:SF1">
    <property type="entry name" value="SPLICING FACTOR 3A SUBUNIT 1"/>
    <property type="match status" value="1"/>
</dbReference>
<dbReference type="PROSITE" id="PS50128">
    <property type="entry name" value="SURP"/>
    <property type="match status" value="1"/>
</dbReference>
<evidence type="ECO:0000256" key="1">
    <source>
        <dbReference type="ARBA" id="ARBA00022664"/>
    </source>
</evidence>
<keyword evidence="2" id="KW-0812">Transmembrane</keyword>
<dbReference type="EMBL" id="JAAMPC010000001">
    <property type="protein sequence ID" value="KAG2331743.1"/>
    <property type="molecule type" value="Genomic_DNA"/>
</dbReference>
<dbReference type="InterPro" id="IPR035967">
    <property type="entry name" value="SWAP/Surp_sf"/>
</dbReference>
<dbReference type="SUPFAM" id="SSF109905">
    <property type="entry name" value="Surp module (SWAP domain)"/>
    <property type="match status" value="1"/>
</dbReference>
<keyword evidence="2" id="KW-0472">Membrane</keyword>
<name>A0A8X7WIS4_BRACI</name>
<evidence type="ECO:0000313" key="5">
    <source>
        <dbReference type="Proteomes" id="UP000886595"/>
    </source>
</evidence>
<dbReference type="OrthoDB" id="447637at2759"/>
<dbReference type="Gene3D" id="1.10.10.790">
    <property type="entry name" value="Surp module"/>
    <property type="match status" value="1"/>
</dbReference>
<proteinExistence type="predicted"/>
<dbReference type="GO" id="GO:0071004">
    <property type="term" value="C:U2-type prespliceosome"/>
    <property type="evidence" value="ECO:0007669"/>
    <property type="project" value="TreeGrafter"/>
</dbReference>
<feature type="domain" description="SURP motif" evidence="3">
    <location>
        <begin position="16"/>
        <end position="58"/>
    </location>
</feature>
<reference evidence="4 5" key="1">
    <citation type="submission" date="2020-02" db="EMBL/GenBank/DDBJ databases">
        <authorList>
            <person name="Ma Q."/>
            <person name="Huang Y."/>
            <person name="Song X."/>
            <person name="Pei D."/>
        </authorList>
    </citation>
    <scope>NUCLEOTIDE SEQUENCE [LARGE SCALE GENOMIC DNA]</scope>
    <source>
        <strain evidence="4">Sxm20200214</strain>
        <tissue evidence="4">Leaf</tissue>
    </source>
</reference>
<dbReference type="GO" id="GO:0045292">
    <property type="term" value="P:mRNA cis splicing, via spliceosome"/>
    <property type="evidence" value="ECO:0007669"/>
    <property type="project" value="InterPro"/>
</dbReference>
<gene>
    <name evidence="4" type="ORF">Bca52824_002923</name>
</gene>
<keyword evidence="2" id="KW-1133">Transmembrane helix</keyword>
<dbReference type="GO" id="GO:0003723">
    <property type="term" value="F:RNA binding"/>
    <property type="evidence" value="ECO:0007669"/>
    <property type="project" value="InterPro"/>
</dbReference>
<keyword evidence="5" id="KW-1185">Reference proteome</keyword>
<dbReference type="InterPro" id="IPR000061">
    <property type="entry name" value="Surp"/>
</dbReference>
<dbReference type="SMART" id="SM00648">
    <property type="entry name" value="SWAP"/>
    <property type="match status" value="1"/>
</dbReference>
<dbReference type="FunFam" id="1.10.10.790:FF:000002">
    <property type="entry name" value="Splicing factor 3A subunit 1"/>
    <property type="match status" value="1"/>
</dbReference>
<dbReference type="GO" id="GO:0005686">
    <property type="term" value="C:U2 snRNP"/>
    <property type="evidence" value="ECO:0007669"/>
    <property type="project" value="TreeGrafter"/>
</dbReference>
<evidence type="ECO:0000313" key="4">
    <source>
        <dbReference type="EMBL" id="KAG2331743.1"/>
    </source>
</evidence>
<comment type="caution">
    <text evidence="4">The sequence shown here is derived from an EMBL/GenBank/DDBJ whole genome shotgun (WGS) entry which is preliminary data.</text>
</comment>
<dbReference type="InterPro" id="IPR045146">
    <property type="entry name" value="SF3A1"/>
</dbReference>
<dbReference type="GO" id="GO:0071013">
    <property type="term" value="C:catalytic step 2 spliceosome"/>
    <property type="evidence" value="ECO:0007669"/>
    <property type="project" value="TreeGrafter"/>
</dbReference>
<dbReference type="Proteomes" id="UP000886595">
    <property type="component" value="Unassembled WGS sequence"/>
</dbReference>
<evidence type="ECO:0000256" key="2">
    <source>
        <dbReference type="SAM" id="Phobius"/>
    </source>
</evidence>
<dbReference type="AlphaFoldDB" id="A0A8X7WIS4"/>
<dbReference type="Pfam" id="PF01805">
    <property type="entry name" value="Surp"/>
    <property type="match status" value="1"/>
</dbReference>